<evidence type="ECO:0000256" key="7">
    <source>
        <dbReference type="ARBA" id="ARBA00023146"/>
    </source>
</evidence>
<comment type="catalytic activity">
    <reaction evidence="9">
        <text>tRNA(Leu) + L-leucine + ATP = L-leucyl-tRNA(Leu) + AMP + diphosphate</text>
        <dbReference type="Rhea" id="RHEA:11688"/>
        <dbReference type="Rhea" id="RHEA-COMP:9613"/>
        <dbReference type="Rhea" id="RHEA-COMP:9622"/>
        <dbReference type="ChEBI" id="CHEBI:30616"/>
        <dbReference type="ChEBI" id="CHEBI:33019"/>
        <dbReference type="ChEBI" id="CHEBI:57427"/>
        <dbReference type="ChEBI" id="CHEBI:78442"/>
        <dbReference type="ChEBI" id="CHEBI:78494"/>
        <dbReference type="ChEBI" id="CHEBI:456215"/>
        <dbReference type="EC" id="6.1.1.4"/>
    </reaction>
</comment>
<dbReference type="InterPro" id="IPR013155">
    <property type="entry name" value="M/V/L/I-tRNA-synth_anticd-bd"/>
</dbReference>
<evidence type="ECO:0000256" key="9">
    <source>
        <dbReference type="ARBA" id="ARBA00047469"/>
    </source>
</evidence>
<keyword evidence="7 13" id="KW-0030">Aminoacyl-tRNA synthetase</keyword>
<evidence type="ECO:0000256" key="5">
    <source>
        <dbReference type="ARBA" id="ARBA00022840"/>
    </source>
</evidence>
<dbReference type="Pfam" id="PF08264">
    <property type="entry name" value="Anticodon_1"/>
    <property type="match status" value="1"/>
</dbReference>
<dbReference type="InterPro" id="IPR014729">
    <property type="entry name" value="Rossmann-like_a/b/a_fold"/>
</dbReference>
<dbReference type="GO" id="GO:0005524">
    <property type="term" value="F:ATP binding"/>
    <property type="evidence" value="ECO:0007669"/>
    <property type="project" value="UniProtKB-KW"/>
</dbReference>
<feature type="region of interest" description="Disordered" evidence="10">
    <location>
        <begin position="1"/>
        <end position="23"/>
    </location>
</feature>
<dbReference type="InterPro" id="IPR002300">
    <property type="entry name" value="aa-tRNA-synth_Ia"/>
</dbReference>
<evidence type="ECO:0000256" key="2">
    <source>
        <dbReference type="ARBA" id="ARBA00013164"/>
    </source>
</evidence>
<name>A0A1W5CTL1_9LECA</name>
<dbReference type="CDD" id="cd07959">
    <property type="entry name" value="Anticodon_Ia_Leu_AEc"/>
    <property type="match status" value="1"/>
</dbReference>
<feature type="domain" description="Aminoacyl-tRNA synthetase class Ia" evidence="11">
    <location>
        <begin position="215"/>
        <end position="802"/>
    </location>
</feature>
<dbReference type="GO" id="GO:0006429">
    <property type="term" value="P:leucyl-tRNA aminoacylation"/>
    <property type="evidence" value="ECO:0007669"/>
    <property type="project" value="InterPro"/>
</dbReference>
<dbReference type="Proteomes" id="UP000192927">
    <property type="component" value="Unassembled WGS sequence"/>
</dbReference>
<evidence type="ECO:0000313" key="13">
    <source>
        <dbReference type="EMBL" id="SLM34196.1"/>
    </source>
</evidence>
<dbReference type="Pfam" id="PF00133">
    <property type="entry name" value="tRNA-synt_1"/>
    <property type="match status" value="2"/>
</dbReference>
<dbReference type="InterPro" id="IPR004493">
    <property type="entry name" value="Leu-tRNA-synth_Ia_arc/euk"/>
</dbReference>
<keyword evidence="3" id="KW-0436">Ligase</keyword>
<organism evidence="13 14">
    <name type="scientific">Lasallia pustulata</name>
    <dbReference type="NCBI Taxonomy" id="136370"/>
    <lineage>
        <taxon>Eukaryota</taxon>
        <taxon>Fungi</taxon>
        <taxon>Dikarya</taxon>
        <taxon>Ascomycota</taxon>
        <taxon>Pezizomycotina</taxon>
        <taxon>Lecanoromycetes</taxon>
        <taxon>OSLEUM clade</taxon>
        <taxon>Umbilicariomycetidae</taxon>
        <taxon>Umbilicariales</taxon>
        <taxon>Umbilicariaceae</taxon>
        <taxon>Lasallia</taxon>
    </lineage>
</organism>
<feature type="domain" description="Methionyl/Valyl/Leucyl/Isoleucyl-tRNA synthetase anticodon-binding" evidence="12">
    <location>
        <begin position="845"/>
        <end position="972"/>
    </location>
</feature>
<evidence type="ECO:0000256" key="4">
    <source>
        <dbReference type="ARBA" id="ARBA00022741"/>
    </source>
</evidence>
<evidence type="ECO:0000256" key="1">
    <source>
        <dbReference type="ARBA" id="ARBA00005594"/>
    </source>
</evidence>
<feature type="region of interest" description="Disordered" evidence="10">
    <location>
        <begin position="147"/>
        <end position="168"/>
    </location>
</feature>
<dbReference type="Gene3D" id="3.90.740.10">
    <property type="entry name" value="Valyl/Leucyl/Isoleucyl-tRNA synthetase, editing domain"/>
    <property type="match status" value="1"/>
</dbReference>
<dbReference type="AlphaFoldDB" id="A0A1W5CTL1"/>
<dbReference type="EC" id="6.1.1.4" evidence="2"/>
<keyword evidence="5" id="KW-0067">ATP-binding</keyword>
<dbReference type="InterPro" id="IPR009008">
    <property type="entry name" value="Val/Leu/Ile-tRNA-synth_edit"/>
</dbReference>
<dbReference type="PANTHER" id="PTHR45794">
    <property type="entry name" value="LEUCYL-TRNA SYNTHETASE"/>
    <property type="match status" value="1"/>
</dbReference>
<sequence length="1127" mass="126842">MAAVNGTNEAMDPSNSSKNTLKLENTEKRDILITVEKKYQAKWQNSGIFHANAPSTSEVPFGSVAPAELRKRHPKYFGTFAYPYMNGTLHAGHSFTASKVEFTAGFSRMEGKRTLFPLGFHCTGMPIKACADKLVEDVRRFGKNFDGYEEEEAPQSGSVPAPTQAETKEDITKFTSKKGKASAKAVKLKYQFQIMLALGIPRDEIHKFADAAYWLKYFPPLCKQDMNNFGARIDWRRSFVTTDANPYYDAFVRWQMNRLKELDKIQYGVRYTVYSPKDGQPCMDHDRTEGEGVAPQDYTALKLKVKEWSPEAAKIVEGKLPKDANVYFVPATLRPETMYGQTCCFVGPKINYGVFKVAENEYYVITKRAAWNMAFQGTFFNSDHFPRDASELPAVVELTGASVVGTLVTAPLSIHTQGVRILPMDSVLPTKGTGVVTSVPSDSPDDYATVTDLAKKAEYYGIKKEWAELEIPPIIETPSYGNLTAPFLVKKLKINSPKDAKQLAEAKDLAYKEGYYKGTMLIGDFKGEPVEVAKPKVKEALIKSGQAFEYAEPNGHVVSRSGDDCVVAYLGQWFLNYGENDPEWRQTVLNYVAGDMESYTSETRNQFEKNLEWLNRWACARTYGLGSKLPWDMKFLVESLSDSTIYMAYYTIAHFLHSDIFGTQPGLLPIKADQMRDEVWDYIFCRRELSDDLLQACGILETDLEKMRREFEYWYPLDMRVSGKDLIPNHLTFFLYIHIALFPKEYWPKGVRANGHLLLNGEKMSKSTGNFLTLSDAVKKYGADASRIALADAGDGVEDANFEETVANSSILRLFTLKEWCEEIVKDKSLRTGDTDGFWDDLFDNEMRLLVEAAHSHYEATDYKLALKSALYDFTSSRDFYREATSAAGIGMHRDLVLRYIEYQALILAPIAPHWSDYIWQEVLGRCSTIQDELWPTVPAAHPAYTAARDYVRTTSSNITSAEAAQQKKKDKGKTIAFDPKLPKKLTIFAAAKYPAWQEKYIDLVREAFDGTAINDKDLIPKVTKMGEGKKAMPFVQGLKRRLVNGESPQSVFERKLLFDELDTLRKMAAGLRRTTGCKAVDVVAVEEGGKVGRVVLGEGERREVLPPVAEAAVPGNPSFHFENVEA</sequence>
<dbReference type="InterPro" id="IPR009080">
    <property type="entry name" value="tRNAsynth_Ia_anticodon-bd"/>
</dbReference>
<keyword evidence="4" id="KW-0547">Nucleotide-binding</keyword>
<keyword evidence="6" id="KW-0648">Protein biosynthesis</keyword>
<dbReference type="NCBIfam" id="NF008957">
    <property type="entry name" value="PRK12300.1"/>
    <property type="match status" value="1"/>
</dbReference>
<keyword evidence="14" id="KW-1185">Reference proteome</keyword>
<comment type="similarity">
    <text evidence="1">Belongs to the class-I aminoacyl-tRNA synthetase family.</text>
</comment>
<dbReference type="NCBIfam" id="TIGR00395">
    <property type="entry name" value="leuS_arch"/>
    <property type="match status" value="1"/>
</dbReference>
<dbReference type="PANTHER" id="PTHR45794:SF1">
    <property type="entry name" value="LEUCINE--TRNA LIGASE, CYTOPLASMIC"/>
    <property type="match status" value="1"/>
</dbReference>
<dbReference type="Gene3D" id="1.10.730.10">
    <property type="entry name" value="Isoleucyl-tRNA Synthetase, Domain 1"/>
    <property type="match status" value="1"/>
</dbReference>
<evidence type="ECO:0000256" key="10">
    <source>
        <dbReference type="SAM" id="MobiDB-lite"/>
    </source>
</evidence>
<dbReference type="SUPFAM" id="SSF47323">
    <property type="entry name" value="Anticodon-binding domain of a subclass of class I aminoacyl-tRNA synthetases"/>
    <property type="match status" value="1"/>
</dbReference>
<dbReference type="EMBL" id="FWEW01000254">
    <property type="protein sequence ID" value="SLM34196.1"/>
    <property type="molecule type" value="Genomic_DNA"/>
</dbReference>
<dbReference type="SUPFAM" id="SSF50677">
    <property type="entry name" value="ValRS/IleRS/LeuRS editing domain"/>
    <property type="match status" value="1"/>
</dbReference>
<evidence type="ECO:0000256" key="6">
    <source>
        <dbReference type="ARBA" id="ARBA00022917"/>
    </source>
</evidence>
<evidence type="ECO:0000256" key="8">
    <source>
        <dbReference type="ARBA" id="ARBA00030520"/>
    </source>
</evidence>
<evidence type="ECO:0000256" key="3">
    <source>
        <dbReference type="ARBA" id="ARBA00022598"/>
    </source>
</evidence>
<evidence type="ECO:0000259" key="11">
    <source>
        <dbReference type="Pfam" id="PF00133"/>
    </source>
</evidence>
<dbReference type="GO" id="GO:0002161">
    <property type="term" value="F:aminoacyl-tRNA deacylase activity"/>
    <property type="evidence" value="ECO:0007669"/>
    <property type="project" value="InterPro"/>
</dbReference>
<dbReference type="Gene3D" id="3.40.50.620">
    <property type="entry name" value="HUPs"/>
    <property type="match status" value="1"/>
</dbReference>
<evidence type="ECO:0000313" key="14">
    <source>
        <dbReference type="Proteomes" id="UP000192927"/>
    </source>
</evidence>
<evidence type="ECO:0000259" key="12">
    <source>
        <dbReference type="Pfam" id="PF08264"/>
    </source>
</evidence>
<feature type="domain" description="Aminoacyl-tRNA synthetase class Ia" evidence="11">
    <location>
        <begin position="68"/>
        <end position="134"/>
    </location>
</feature>
<reference evidence="14" key="1">
    <citation type="submission" date="2017-03" db="EMBL/GenBank/DDBJ databases">
        <authorList>
            <person name="Sharma R."/>
            <person name="Thines M."/>
        </authorList>
    </citation>
    <scope>NUCLEOTIDE SEQUENCE [LARGE SCALE GENOMIC DNA]</scope>
</reference>
<protein>
    <recommendedName>
        <fullName evidence="2">leucine--tRNA ligase</fullName>
        <ecNumber evidence="2">6.1.1.4</ecNumber>
    </recommendedName>
    <alternativeName>
        <fullName evidence="8">Leucyl-tRNA synthetase</fullName>
    </alternativeName>
</protein>
<accession>A0A1W5CTL1</accession>
<dbReference type="GO" id="GO:0004823">
    <property type="term" value="F:leucine-tRNA ligase activity"/>
    <property type="evidence" value="ECO:0007669"/>
    <property type="project" value="UniProtKB-EC"/>
</dbReference>
<dbReference type="FunFam" id="3.90.740.10:FF:000001">
    <property type="entry name" value="Leucine--tRNA ligase, cytoplasmic"/>
    <property type="match status" value="1"/>
</dbReference>
<proteinExistence type="inferred from homology"/>
<dbReference type="SUPFAM" id="SSF52374">
    <property type="entry name" value="Nucleotidylyl transferase"/>
    <property type="match status" value="1"/>
</dbReference>